<dbReference type="Proteomes" id="UP001145087">
    <property type="component" value="Unassembled WGS sequence"/>
</dbReference>
<name>A0A9X3F6E1_9BACT</name>
<evidence type="ECO:0000313" key="4">
    <source>
        <dbReference type="Proteomes" id="UP001145087"/>
    </source>
</evidence>
<keyword evidence="1" id="KW-0812">Transmembrane</keyword>
<dbReference type="Pfam" id="PF26604">
    <property type="entry name" value="CBU_0592"/>
    <property type="match status" value="1"/>
</dbReference>
<feature type="transmembrane region" description="Helical" evidence="1">
    <location>
        <begin position="32"/>
        <end position="52"/>
    </location>
</feature>
<organism evidence="3 4">
    <name type="scientific">Draconibacterium aestuarii</name>
    <dbReference type="NCBI Taxonomy" id="2998507"/>
    <lineage>
        <taxon>Bacteria</taxon>
        <taxon>Pseudomonadati</taxon>
        <taxon>Bacteroidota</taxon>
        <taxon>Bacteroidia</taxon>
        <taxon>Marinilabiliales</taxon>
        <taxon>Prolixibacteraceae</taxon>
        <taxon>Draconibacterium</taxon>
    </lineage>
</organism>
<evidence type="ECO:0000259" key="2">
    <source>
        <dbReference type="Pfam" id="PF26604"/>
    </source>
</evidence>
<evidence type="ECO:0000313" key="3">
    <source>
        <dbReference type="EMBL" id="MCY1721431.1"/>
    </source>
</evidence>
<sequence>MEGYAIIGWIGAITFVVAYFMLSFQMLSADKILYHALNAIGGLCLVINSIYLEDTPNFFVNFIWMGIALYSIYRIIKLTNQKLINNSQDA</sequence>
<feature type="transmembrane region" description="Helical" evidence="1">
    <location>
        <begin position="58"/>
        <end position="76"/>
    </location>
</feature>
<proteinExistence type="predicted"/>
<comment type="caution">
    <text evidence="3">The sequence shown here is derived from an EMBL/GenBank/DDBJ whole genome shotgun (WGS) entry which is preliminary data.</text>
</comment>
<gene>
    <name evidence="3" type="ORF">OU798_13830</name>
</gene>
<protein>
    <recommendedName>
        <fullName evidence="2">CBU-0592-like domain-containing protein</fullName>
    </recommendedName>
</protein>
<keyword evidence="4" id="KW-1185">Reference proteome</keyword>
<reference evidence="3" key="1">
    <citation type="submission" date="2022-11" db="EMBL/GenBank/DDBJ databases">
        <title>Marilongibacter aestuarii gen. nov., sp. nov., isolated from tidal flat sediment.</title>
        <authorList>
            <person name="Jiayan W."/>
        </authorList>
    </citation>
    <scope>NUCLEOTIDE SEQUENCE</scope>
    <source>
        <strain evidence="3">Z1-6</strain>
    </source>
</reference>
<dbReference type="RefSeq" id="WP_425531648.1">
    <property type="nucleotide sequence ID" value="NZ_JAPOHD010000027.1"/>
</dbReference>
<evidence type="ECO:0000256" key="1">
    <source>
        <dbReference type="SAM" id="Phobius"/>
    </source>
</evidence>
<keyword evidence="1" id="KW-1133">Transmembrane helix</keyword>
<feature type="domain" description="CBU-0592-like" evidence="2">
    <location>
        <begin position="5"/>
        <end position="77"/>
    </location>
</feature>
<feature type="transmembrane region" description="Helical" evidence="1">
    <location>
        <begin position="6"/>
        <end position="25"/>
    </location>
</feature>
<accession>A0A9X3F6E1</accession>
<dbReference type="AlphaFoldDB" id="A0A9X3F6E1"/>
<dbReference type="NCBIfam" id="NF047864">
    <property type="entry name" value="CBU_0592_membra"/>
    <property type="match status" value="1"/>
</dbReference>
<dbReference type="EMBL" id="JAPOHD010000027">
    <property type="protein sequence ID" value="MCY1721431.1"/>
    <property type="molecule type" value="Genomic_DNA"/>
</dbReference>
<keyword evidence="1" id="KW-0472">Membrane</keyword>
<dbReference type="InterPro" id="IPR058058">
    <property type="entry name" value="CBU_0592-like"/>
</dbReference>